<dbReference type="InterPro" id="IPR036291">
    <property type="entry name" value="NAD(P)-bd_dom_sf"/>
</dbReference>
<dbReference type="Pfam" id="PF01370">
    <property type="entry name" value="Epimerase"/>
    <property type="match status" value="1"/>
</dbReference>
<sequence>MKKILVTGATGQIGTDLLDELRSKYGIENVIASARNKKTHIVEKGPFYSLDCTDSKSFFEIAKKENVDTIIHLAAILSAVGEQNPSLLWDINVNGLYNALEISKELNCSLFVPSSIGAFGPGTPKDNTPQLTIQRPTTAYGISKVTGELLCDYYHLKYGLDTRGVRFPGLISYKALPGGGTTDYAVHIYYDALKKGHYTSFIDKGTYMDMMYMPDAINCIIDIMEANPDKLIDRNAFNVSSMSFEPEDIKNSIIKHIPNFTMDYDVDPVRQSIAESWPNSLDVSAAKEQWGFNPKYDLDKMTEDMIFHLSRKIMSK</sequence>
<dbReference type="PANTHER" id="PTHR42687:SF1">
    <property type="entry name" value="L-THREONINE 3-DEHYDROGENASE, MITOCHONDRIAL"/>
    <property type="match status" value="1"/>
</dbReference>
<reference evidence="3 4" key="1">
    <citation type="submission" date="2020-05" db="EMBL/GenBank/DDBJ databases">
        <title>Draft genome of xy-202 and genomic insight in genome of the genus Peptostreptococcus.</title>
        <authorList>
            <person name="Zhang Z."/>
        </authorList>
    </citation>
    <scope>NUCLEOTIDE SEQUENCE [LARGE SCALE GENOMIC DNA]</scope>
    <source>
        <strain evidence="3 4">DSM 27025</strain>
    </source>
</reference>
<proteinExistence type="inferred from homology"/>
<comment type="caution">
    <text evidence="3">The sequence shown here is derived from an EMBL/GenBank/DDBJ whole genome shotgun (WGS) entry which is preliminary data.</text>
</comment>
<evidence type="ECO:0000313" key="3">
    <source>
        <dbReference type="EMBL" id="MBC2576152.1"/>
    </source>
</evidence>
<evidence type="ECO:0000256" key="1">
    <source>
        <dbReference type="ARBA" id="ARBA00007637"/>
    </source>
</evidence>
<dbReference type="InterPro" id="IPR051225">
    <property type="entry name" value="NAD(P)_epim/dehydratase"/>
</dbReference>
<gene>
    <name evidence="3" type="ORF">HLB29_05580</name>
</gene>
<dbReference type="PANTHER" id="PTHR42687">
    <property type="entry name" value="L-THREONINE 3-DEHYDROGENASE"/>
    <property type="match status" value="1"/>
</dbReference>
<keyword evidence="4" id="KW-1185">Reference proteome</keyword>
<dbReference type="SUPFAM" id="SSF51735">
    <property type="entry name" value="NAD(P)-binding Rossmann-fold domains"/>
    <property type="match status" value="1"/>
</dbReference>
<name>A0ABR6TL85_9FIRM</name>
<protein>
    <submittedName>
        <fullName evidence="3">L-threonine 3-dehydrogenase</fullName>
    </submittedName>
</protein>
<feature type="domain" description="NAD-dependent epimerase/dehydratase" evidence="2">
    <location>
        <begin position="4"/>
        <end position="227"/>
    </location>
</feature>
<evidence type="ECO:0000259" key="2">
    <source>
        <dbReference type="Pfam" id="PF01370"/>
    </source>
</evidence>
<dbReference type="InterPro" id="IPR001509">
    <property type="entry name" value="Epimerase_deHydtase"/>
</dbReference>
<dbReference type="RefSeq" id="WP_185624178.1">
    <property type="nucleotide sequence ID" value="NZ_JABGBW010000003.1"/>
</dbReference>
<dbReference type="Proteomes" id="UP000713904">
    <property type="component" value="Unassembled WGS sequence"/>
</dbReference>
<dbReference type="Gene3D" id="3.40.50.720">
    <property type="entry name" value="NAD(P)-binding Rossmann-like Domain"/>
    <property type="match status" value="1"/>
</dbReference>
<comment type="similarity">
    <text evidence="1">Belongs to the NAD(P)-dependent epimerase/dehydratase family.</text>
</comment>
<evidence type="ECO:0000313" key="4">
    <source>
        <dbReference type="Proteomes" id="UP000713904"/>
    </source>
</evidence>
<dbReference type="EMBL" id="JABGBW010000003">
    <property type="protein sequence ID" value="MBC2576152.1"/>
    <property type="molecule type" value="Genomic_DNA"/>
</dbReference>
<dbReference type="CDD" id="cd05272">
    <property type="entry name" value="TDH_SDR_e"/>
    <property type="match status" value="1"/>
</dbReference>
<organism evidence="3 4">
    <name type="scientific">Peptostreptococcus canis</name>
    <dbReference type="NCBI Taxonomy" id="1159213"/>
    <lineage>
        <taxon>Bacteria</taxon>
        <taxon>Bacillati</taxon>
        <taxon>Bacillota</taxon>
        <taxon>Clostridia</taxon>
        <taxon>Peptostreptococcales</taxon>
        <taxon>Peptostreptococcaceae</taxon>
        <taxon>Peptostreptococcus</taxon>
    </lineage>
</organism>
<accession>A0ABR6TL85</accession>